<evidence type="ECO:0000313" key="2">
    <source>
        <dbReference type="EMBL" id="RAR70014.1"/>
    </source>
</evidence>
<dbReference type="EMBL" id="QLSZ01000013">
    <property type="protein sequence ID" value="RAR70014.1"/>
    <property type="molecule type" value="Genomic_DNA"/>
</dbReference>
<dbReference type="OrthoDB" id="9806579at2"/>
<dbReference type="PANTHER" id="PTHR42839:SF2">
    <property type="entry name" value="ISOCHORISMATE SYNTHASE ENTC"/>
    <property type="match status" value="1"/>
</dbReference>
<organism evidence="2 3">
    <name type="scientific">Flavobacterium aciduliphilum</name>
    <dbReference type="NCBI Taxonomy" id="1101402"/>
    <lineage>
        <taxon>Bacteria</taxon>
        <taxon>Pseudomonadati</taxon>
        <taxon>Bacteroidota</taxon>
        <taxon>Flavobacteriia</taxon>
        <taxon>Flavobacteriales</taxon>
        <taxon>Flavobacteriaceae</taxon>
        <taxon>Flavobacterium</taxon>
    </lineage>
</organism>
<evidence type="ECO:0000313" key="3">
    <source>
        <dbReference type="Proteomes" id="UP000248840"/>
    </source>
</evidence>
<comment type="caution">
    <text evidence="2">The sequence shown here is derived from an EMBL/GenBank/DDBJ whole genome shotgun (WGS) entry which is preliminary data.</text>
</comment>
<dbReference type="PANTHER" id="PTHR42839">
    <property type="entry name" value="ISOCHORISMATE SYNTHASE ENTC"/>
    <property type="match status" value="1"/>
</dbReference>
<dbReference type="Proteomes" id="UP000248840">
    <property type="component" value="Unassembled WGS sequence"/>
</dbReference>
<accession>A0A328YA09</accession>
<keyword evidence="3" id="KW-1185">Reference proteome</keyword>
<name>A0A328YA09_9FLAO</name>
<reference evidence="2 3" key="1">
    <citation type="submission" date="2018-06" db="EMBL/GenBank/DDBJ databases">
        <title>Genomic Encyclopedia of Archaeal and Bacterial Type Strains, Phase II (KMG-II): from individual species to whole genera.</title>
        <authorList>
            <person name="Goeker M."/>
        </authorList>
    </citation>
    <scope>NUCLEOTIDE SEQUENCE [LARGE SCALE GENOMIC DNA]</scope>
    <source>
        <strain evidence="2 3">DSM 25663</strain>
    </source>
</reference>
<dbReference type="Pfam" id="PF00425">
    <property type="entry name" value="Chorismate_bind"/>
    <property type="match status" value="1"/>
</dbReference>
<proteinExistence type="predicted"/>
<dbReference type="Gene3D" id="3.60.120.10">
    <property type="entry name" value="Anthranilate synthase"/>
    <property type="match status" value="1"/>
</dbReference>
<dbReference type="RefSeq" id="WP_112113985.1">
    <property type="nucleotide sequence ID" value="NZ_QLSZ01000013.1"/>
</dbReference>
<evidence type="ECO:0000259" key="1">
    <source>
        <dbReference type="Pfam" id="PF00425"/>
    </source>
</evidence>
<feature type="domain" description="Chorismate-utilising enzyme C-terminal" evidence="1">
    <location>
        <begin position="94"/>
        <end position="342"/>
    </location>
</feature>
<protein>
    <submittedName>
        <fullName evidence="2">Isochorismate synthase</fullName>
    </submittedName>
</protein>
<dbReference type="InterPro" id="IPR015890">
    <property type="entry name" value="Chorismate_C"/>
</dbReference>
<dbReference type="InterPro" id="IPR005801">
    <property type="entry name" value="ADC_synthase"/>
</dbReference>
<dbReference type="AlphaFoldDB" id="A0A328YA09"/>
<gene>
    <name evidence="2" type="ORF">CLV55_1133</name>
</gene>
<sequence>MLFLKVKEHFDLKLPFVVYCKPNSNRLIAFLQRNDSLFELESTQSGFAFVSFDNKKRFCLPESHCDIIFEKAPTTSYIFGATQSISINPEIQSAHQDLVALGIQEIEKGTLKKVVLSRSESIEVPQFDFELSFLKLIQYYKSSFKYLFYHPKIGFWMGATPEQFLKITNKTIQTVALAGTVLNTSSSPIQWTAKEIEEQQIVTDFIVNRLSKFSHQIEISEPYNYEAGSLTHIKTDIKATLDTLDHIDSILEEMHPTPAVCGFPKDEAKTFILNNEGYDREFYAGFLGEWNKDFLSYKEGMSDLFVNLRCMKWEENTAKIFVGGGVNKGSNPQKEFTETVNKSQIMRKVL</sequence>
<dbReference type="SUPFAM" id="SSF56322">
    <property type="entry name" value="ADC synthase"/>
    <property type="match status" value="1"/>
</dbReference>